<protein>
    <submittedName>
        <fullName evidence="2">Acyloxyacyl hydrolase</fullName>
    </submittedName>
</protein>
<gene>
    <name evidence="2" type="ORF">FMM06_06960</name>
</gene>
<comment type="caution">
    <text evidence="2">The sequence shown here is derived from an EMBL/GenBank/DDBJ whole genome shotgun (WGS) entry which is preliminary data.</text>
</comment>
<feature type="signal peptide" evidence="1">
    <location>
        <begin position="1"/>
        <end position="21"/>
    </location>
</feature>
<dbReference type="EMBL" id="VJWA01000001">
    <property type="protein sequence ID" value="TRW17862.1"/>
    <property type="molecule type" value="Genomic_DNA"/>
</dbReference>
<accession>A0A552UI10</accession>
<sequence>MYRVKCVMTAALALAAFPTAAQVAGPEIAIGVLDHAIRKPFRDDPPPGFIYQGEEERGSADIQLVYRSAPLTKALKPRLTARLQVNTEGRTSFASVGAEWRQHVLNDRIYGQIGIGLTVHDGYRFTPDPFASGLSAAEAARRFDLYIERTSFGSRVLFNPNLSIGVRLNQRWAVEAAFEHFSHAQVFSKQNPGINSVGIRLVRALGRRQ</sequence>
<feature type="chain" id="PRO_5021964948" evidence="1">
    <location>
        <begin position="22"/>
        <end position="209"/>
    </location>
</feature>
<reference evidence="2 3" key="1">
    <citation type="submission" date="2019-07" db="EMBL/GenBank/DDBJ databases">
        <title>Novel species isolated from glacier.</title>
        <authorList>
            <person name="Liu Q."/>
            <person name="Xin Y.-H."/>
        </authorList>
    </citation>
    <scope>NUCLEOTIDE SEQUENCE [LARGE SCALE GENOMIC DNA]</scope>
    <source>
        <strain evidence="2 3">LB1R16</strain>
    </source>
</reference>
<dbReference type="Pfam" id="PF09411">
    <property type="entry name" value="PagL"/>
    <property type="match status" value="1"/>
</dbReference>
<organism evidence="2 3">
    <name type="scientific">Glacieibacterium frigidum</name>
    <dbReference type="NCBI Taxonomy" id="2593303"/>
    <lineage>
        <taxon>Bacteria</taxon>
        <taxon>Pseudomonadati</taxon>
        <taxon>Pseudomonadota</taxon>
        <taxon>Alphaproteobacteria</taxon>
        <taxon>Sphingomonadales</taxon>
        <taxon>Sphingosinicellaceae</taxon>
        <taxon>Glacieibacterium</taxon>
    </lineage>
</organism>
<keyword evidence="3" id="KW-1185">Reference proteome</keyword>
<proteinExistence type="predicted"/>
<evidence type="ECO:0000313" key="2">
    <source>
        <dbReference type="EMBL" id="TRW17862.1"/>
    </source>
</evidence>
<evidence type="ECO:0000313" key="3">
    <source>
        <dbReference type="Proteomes" id="UP000317894"/>
    </source>
</evidence>
<dbReference type="GO" id="GO:0016787">
    <property type="term" value="F:hydrolase activity"/>
    <property type="evidence" value="ECO:0007669"/>
    <property type="project" value="UniProtKB-KW"/>
</dbReference>
<dbReference type="Gene3D" id="2.40.160.20">
    <property type="match status" value="1"/>
</dbReference>
<dbReference type="Proteomes" id="UP000317894">
    <property type="component" value="Unassembled WGS sequence"/>
</dbReference>
<evidence type="ECO:0000256" key="1">
    <source>
        <dbReference type="SAM" id="SignalP"/>
    </source>
</evidence>
<dbReference type="OrthoDB" id="8112769at2"/>
<keyword evidence="2" id="KW-0378">Hydrolase</keyword>
<dbReference type="AlphaFoldDB" id="A0A552UI10"/>
<keyword evidence="1" id="KW-0732">Signal</keyword>
<name>A0A552UI10_9SPHN</name>
<dbReference type="InterPro" id="IPR018550">
    <property type="entry name" value="Lipid-A_deacylase-rel"/>
</dbReference>